<gene>
    <name evidence="2" type="ORF">CIL05_07305</name>
</gene>
<proteinExistence type="predicted"/>
<dbReference type="InterPro" id="IPR019096">
    <property type="entry name" value="YopX_protein"/>
</dbReference>
<protein>
    <recommendedName>
        <fullName evidence="1">YopX protein domain-containing protein</fullName>
    </recommendedName>
</protein>
<keyword evidence="3" id="KW-1185">Reference proteome</keyword>
<evidence type="ECO:0000313" key="3">
    <source>
        <dbReference type="Proteomes" id="UP000218887"/>
    </source>
</evidence>
<reference evidence="2 3" key="1">
    <citation type="submission" date="2017-08" db="EMBL/GenBank/DDBJ databases">
        <title>Virgibacillus indicus sp. nov. and Virgibacillus profoundi sp. nov, two moderately halophilic bacteria isolated from marine sediment by using the Microfluidic Streak Plate.</title>
        <authorList>
            <person name="Xu B."/>
            <person name="Hu B."/>
            <person name="Wang J."/>
            <person name="Zhu Y."/>
            <person name="Huang L."/>
            <person name="Du W."/>
            <person name="Huang Y."/>
        </authorList>
    </citation>
    <scope>NUCLEOTIDE SEQUENCE [LARGE SCALE GENOMIC DNA]</scope>
    <source>
        <strain evidence="2 3">IO3-P3-H5</strain>
    </source>
</reference>
<dbReference type="Pfam" id="PF09643">
    <property type="entry name" value="YopX"/>
    <property type="match status" value="1"/>
</dbReference>
<dbReference type="Gene3D" id="2.30.30.290">
    <property type="entry name" value="YopX-like domains"/>
    <property type="match status" value="1"/>
</dbReference>
<dbReference type="InterPro" id="IPR023385">
    <property type="entry name" value="YopX-like_C"/>
</dbReference>
<feature type="domain" description="YopX protein" evidence="1">
    <location>
        <begin position="5"/>
        <end position="115"/>
    </location>
</feature>
<sequence>MREIKFRAWIEKDKKMVDLSSLEFDRCGFPEAEGDQILFEVGYRKRKSDWVYKTARNIVVMQYTGLKDRYNTEIYEGDYVIGINRITEAEIEHEVTFLNGCFMFGNWNAHEYFNKHAEIFISGNKFENK</sequence>
<dbReference type="Proteomes" id="UP000218887">
    <property type="component" value="Unassembled WGS sequence"/>
</dbReference>
<organism evidence="2 3">
    <name type="scientific">Virgibacillus profundi</name>
    <dbReference type="NCBI Taxonomy" id="2024555"/>
    <lineage>
        <taxon>Bacteria</taxon>
        <taxon>Bacillati</taxon>
        <taxon>Bacillota</taxon>
        <taxon>Bacilli</taxon>
        <taxon>Bacillales</taxon>
        <taxon>Bacillaceae</taxon>
        <taxon>Virgibacillus</taxon>
    </lineage>
</organism>
<dbReference type="AlphaFoldDB" id="A0A2A2IFX1"/>
<evidence type="ECO:0000313" key="2">
    <source>
        <dbReference type="EMBL" id="PAV30268.1"/>
    </source>
</evidence>
<accession>A0A2A2IFX1</accession>
<evidence type="ECO:0000259" key="1">
    <source>
        <dbReference type="Pfam" id="PF09643"/>
    </source>
</evidence>
<comment type="caution">
    <text evidence="2">The sequence shown here is derived from an EMBL/GenBank/DDBJ whole genome shotgun (WGS) entry which is preliminary data.</text>
</comment>
<name>A0A2A2IFX1_9BACI</name>
<dbReference type="EMBL" id="NPOA01000004">
    <property type="protein sequence ID" value="PAV30268.1"/>
    <property type="molecule type" value="Genomic_DNA"/>
</dbReference>
<dbReference type="RefSeq" id="WP_095654870.1">
    <property type="nucleotide sequence ID" value="NZ_NPOA01000004.1"/>
</dbReference>
<dbReference type="OrthoDB" id="1809393at2"/>
<dbReference type="SUPFAM" id="SSF159006">
    <property type="entry name" value="YopX-like"/>
    <property type="match status" value="1"/>
</dbReference>